<proteinExistence type="inferred from homology"/>
<dbReference type="InParanoid" id="A0A068UAM0"/>
<dbReference type="Proteomes" id="UP000295252">
    <property type="component" value="Chromosome XI"/>
</dbReference>
<dbReference type="Gramene" id="CDP05610">
    <property type="protein sequence ID" value="CDP05610"/>
    <property type="gene ID" value="GSCOC_T00020756001"/>
</dbReference>
<keyword evidence="3" id="KW-1185">Reference proteome</keyword>
<name>A0A068UAM0_COFCA</name>
<evidence type="ECO:0000313" key="3">
    <source>
        <dbReference type="Proteomes" id="UP000295252"/>
    </source>
</evidence>
<sequence>MDQVQQLHPHVLIFPFPAQVHVLVHWYHCRWYLEFGLDVAEEIGLPLIYFRTLVQALFWPYFCIPRLIEAGEFPFSGNDMDLPIANVKGVEGLLRRRDLPSFFRVNDLTSSSQQPSSRFVGELWKLELVMKDTCERKIVEKMIRDLMVKRKDEFLQRADEMAKLPRKSIEEGASSFCNFLCLIDDMVKG</sequence>
<dbReference type="AlphaFoldDB" id="A0A068UAM0"/>
<dbReference type="GO" id="GO:0080043">
    <property type="term" value="F:quercetin 3-O-glucosyltransferase activity"/>
    <property type="evidence" value="ECO:0007669"/>
    <property type="project" value="TreeGrafter"/>
</dbReference>
<protein>
    <submittedName>
        <fullName evidence="2">Uncharacterized protein</fullName>
    </submittedName>
</protein>
<gene>
    <name evidence="2" type="ORF">GSCOC_T00020756001</name>
</gene>
<comment type="similarity">
    <text evidence="1">Belongs to the UDP-glycosyltransferase family.</text>
</comment>
<dbReference type="Gene3D" id="3.40.50.2000">
    <property type="entry name" value="Glycogen Phosphorylase B"/>
    <property type="match status" value="1"/>
</dbReference>
<dbReference type="PhylomeDB" id="A0A068UAM0"/>
<dbReference type="EMBL" id="HG739101">
    <property type="protein sequence ID" value="CDP05610.1"/>
    <property type="molecule type" value="Genomic_DNA"/>
</dbReference>
<accession>A0A068UAM0</accession>
<dbReference type="GO" id="GO:0080044">
    <property type="term" value="F:quercetin 7-O-glucosyltransferase activity"/>
    <property type="evidence" value="ECO:0007669"/>
    <property type="project" value="TreeGrafter"/>
</dbReference>
<dbReference type="PANTHER" id="PTHR11926">
    <property type="entry name" value="GLUCOSYL/GLUCURONOSYL TRANSFERASES"/>
    <property type="match status" value="1"/>
</dbReference>
<evidence type="ECO:0000256" key="1">
    <source>
        <dbReference type="ARBA" id="ARBA00009995"/>
    </source>
</evidence>
<dbReference type="STRING" id="49390.A0A068UAM0"/>
<reference evidence="3" key="1">
    <citation type="journal article" date="2014" name="Science">
        <title>The coffee genome provides insight into the convergent evolution of caffeine biosynthesis.</title>
        <authorList>
            <person name="Denoeud F."/>
            <person name="Carretero-Paulet L."/>
            <person name="Dereeper A."/>
            <person name="Droc G."/>
            <person name="Guyot R."/>
            <person name="Pietrella M."/>
            <person name="Zheng C."/>
            <person name="Alberti A."/>
            <person name="Anthony F."/>
            <person name="Aprea G."/>
            <person name="Aury J.M."/>
            <person name="Bento P."/>
            <person name="Bernard M."/>
            <person name="Bocs S."/>
            <person name="Campa C."/>
            <person name="Cenci A."/>
            <person name="Combes M.C."/>
            <person name="Crouzillat D."/>
            <person name="Da Silva C."/>
            <person name="Daddiego L."/>
            <person name="De Bellis F."/>
            <person name="Dussert S."/>
            <person name="Garsmeur O."/>
            <person name="Gayraud T."/>
            <person name="Guignon V."/>
            <person name="Jahn K."/>
            <person name="Jamilloux V."/>
            <person name="Joet T."/>
            <person name="Labadie K."/>
            <person name="Lan T."/>
            <person name="Leclercq J."/>
            <person name="Lepelley M."/>
            <person name="Leroy T."/>
            <person name="Li L.T."/>
            <person name="Librado P."/>
            <person name="Lopez L."/>
            <person name="Munoz A."/>
            <person name="Noel B."/>
            <person name="Pallavicini A."/>
            <person name="Perrotta G."/>
            <person name="Poncet V."/>
            <person name="Pot D."/>
            <person name="Priyono X."/>
            <person name="Rigoreau M."/>
            <person name="Rouard M."/>
            <person name="Rozas J."/>
            <person name="Tranchant-Dubreuil C."/>
            <person name="VanBuren R."/>
            <person name="Zhang Q."/>
            <person name="Andrade A.C."/>
            <person name="Argout X."/>
            <person name="Bertrand B."/>
            <person name="de Kochko A."/>
            <person name="Graziosi G."/>
            <person name="Henry R.J."/>
            <person name="Jayarama X."/>
            <person name="Ming R."/>
            <person name="Nagai C."/>
            <person name="Rounsley S."/>
            <person name="Sankoff D."/>
            <person name="Giuliano G."/>
            <person name="Albert V.A."/>
            <person name="Wincker P."/>
            <person name="Lashermes P."/>
        </authorList>
    </citation>
    <scope>NUCLEOTIDE SEQUENCE [LARGE SCALE GENOMIC DNA]</scope>
    <source>
        <strain evidence="3">cv. DH200-94</strain>
    </source>
</reference>
<evidence type="ECO:0000313" key="2">
    <source>
        <dbReference type="EMBL" id="CDP05610.1"/>
    </source>
</evidence>
<dbReference type="SUPFAM" id="SSF53756">
    <property type="entry name" value="UDP-Glycosyltransferase/glycogen phosphorylase"/>
    <property type="match status" value="1"/>
</dbReference>
<dbReference type="PANTHER" id="PTHR11926:SF1392">
    <property type="entry name" value="GLYCOSYLTRANSFERASE"/>
    <property type="match status" value="1"/>
</dbReference>
<organism evidence="2 3">
    <name type="scientific">Coffea canephora</name>
    <name type="common">Robusta coffee</name>
    <dbReference type="NCBI Taxonomy" id="49390"/>
    <lineage>
        <taxon>Eukaryota</taxon>
        <taxon>Viridiplantae</taxon>
        <taxon>Streptophyta</taxon>
        <taxon>Embryophyta</taxon>
        <taxon>Tracheophyta</taxon>
        <taxon>Spermatophyta</taxon>
        <taxon>Magnoliopsida</taxon>
        <taxon>eudicotyledons</taxon>
        <taxon>Gunneridae</taxon>
        <taxon>Pentapetalae</taxon>
        <taxon>asterids</taxon>
        <taxon>lamiids</taxon>
        <taxon>Gentianales</taxon>
        <taxon>Rubiaceae</taxon>
        <taxon>Ixoroideae</taxon>
        <taxon>Gardenieae complex</taxon>
        <taxon>Bertiereae - Coffeeae clade</taxon>
        <taxon>Coffeeae</taxon>
        <taxon>Coffea</taxon>
    </lineage>
</organism>
<dbReference type="OrthoDB" id="5835829at2759"/>